<dbReference type="AlphaFoldDB" id="A0A6A6J144"/>
<dbReference type="PANTHER" id="PTHR34315:SF1">
    <property type="entry name" value="INTRADIOL RING-CLEAVAGE DIOXYGENASES DOMAIN-CONTAINING PROTEIN-RELATED"/>
    <property type="match status" value="1"/>
</dbReference>
<accession>A0A6A6J144</accession>
<protein>
    <submittedName>
        <fullName evidence="2">Aromatic compound dioxygenase</fullName>
    </submittedName>
</protein>
<sequence length="321" mass="36506">MAGAKAHPHLSPEEMADYQREITRSTETLGRCLELPGMQRLNARMAAQRSEALQHLRKARGIDTSAYMGPRDKPALEKWNGMSHERYVGPGVSKDPQDLFHFKWSDKPVAKPAGCILTPESIYGPYWQEEQPQRQDIRDGRKGVYLRLALQVIDLDTCKPLRGARVDAWHTNAEGAYSSKADSWLRGWQPTSEWGTVSFDTIFPGHYSGRATHVHVTVRQPNAKSIVHSGQIYFDEWPRRLVETKDPYTKNKNKLVHTVDDAWAPDAASSKYDPFAQWAWLGYPRIDDGVLAWIAMGVNLTAPVKQPPDRKRSFLNDHLEH</sequence>
<dbReference type="InterPro" id="IPR015889">
    <property type="entry name" value="Intradiol_dOase_core"/>
</dbReference>
<dbReference type="InterPro" id="IPR000627">
    <property type="entry name" value="Intradiol_dOase_C"/>
</dbReference>
<dbReference type="GO" id="GO:0016702">
    <property type="term" value="F:oxidoreductase activity, acting on single donors with incorporation of molecular oxygen, incorporation of two atoms of oxygen"/>
    <property type="evidence" value="ECO:0007669"/>
    <property type="project" value="InterPro"/>
</dbReference>
<reference evidence="2" key="1">
    <citation type="journal article" date="2020" name="Stud. Mycol.">
        <title>101 Dothideomycetes genomes: a test case for predicting lifestyles and emergence of pathogens.</title>
        <authorList>
            <person name="Haridas S."/>
            <person name="Albert R."/>
            <person name="Binder M."/>
            <person name="Bloem J."/>
            <person name="Labutti K."/>
            <person name="Salamov A."/>
            <person name="Andreopoulos B."/>
            <person name="Baker S."/>
            <person name="Barry K."/>
            <person name="Bills G."/>
            <person name="Bluhm B."/>
            <person name="Cannon C."/>
            <person name="Castanera R."/>
            <person name="Culley D."/>
            <person name="Daum C."/>
            <person name="Ezra D."/>
            <person name="Gonzalez J."/>
            <person name="Henrissat B."/>
            <person name="Kuo A."/>
            <person name="Liang C."/>
            <person name="Lipzen A."/>
            <person name="Lutzoni F."/>
            <person name="Magnuson J."/>
            <person name="Mondo S."/>
            <person name="Nolan M."/>
            <person name="Ohm R."/>
            <person name="Pangilinan J."/>
            <person name="Park H.-J."/>
            <person name="Ramirez L."/>
            <person name="Alfaro M."/>
            <person name="Sun H."/>
            <person name="Tritt A."/>
            <person name="Yoshinaga Y."/>
            <person name="Zwiers L.-H."/>
            <person name="Turgeon B."/>
            <person name="Goodwin S."/>
            <person name="Spatafora J."/>
            <person name="Crous P."/>
            <person name="Grigoriev I."/>
        </authorList>
    </citation>
    <scope>NUCLEOTIDE SEQUENCE</scope>
    <source>
        <strain evidence="2">CBS 122368</strain>
    </source>
</reference>
<evidence type="ECO:0000259" key="1">
    <source>
        <dbReference type="Pfam" id="PF00775"/>
    </source>
</evidence>
<keyword evidence="2" id="KW-0223">Dioxygenase</keyword>
<dbReference type="EMBL" id="ML987190">
    <property type="protein sequence ID" value="KAF2255153.1"/>
    <property type="molecule type" value="Genomic_DNA"/>
</dbReference>
<proteinExistence type="predicted"/>
<dbReference type="RefSeq" id="XP_033690157.1">
    <property type="nucleotide sequence ID" value="XM_033830820.1"/>
</dbReference>
<keyword evidence="3" id="KW-1185">Reference proteome</keyword>
<dbReference type="Gene3D" id="2.60.130.10">
    <property type="entry name" value="Aromatic compound dioxygenase"/>
    <property type="match status" value="1"/>
</dbReference>
<dbReference type="Pfam" id="PF00775">
    <property type="entry name" value="Dioxygenase_C"/>
    <property type="match status" value="1"/>
</dbReference>
<dbReference type="CDD" id="cd03457">
    <property type="entry name" value="intradiol_dioxygenase_like"/>
    <property type="match status" value="1"/>
</dbReference>
<evidence type="ECO:0000313" key="3">
    <source>
        <dbReference type="Proteomes" id="UP000800094"/>
    </source>
</evidence>
<dbReference type="OrthoDB" id="121380at2759"/>
<dbReference type="PANTHER" id="PTHR34315">
    <property type="match status" value="1"/>
</dbReference>
<evidence type="ECO:0000313" key="2">
    <source>
        <dbReference type="EMBL" id="KAF2255153.1"/>
    </source>
</evidence>
<dbReference type="SUPFAM" id="SSF49482">
    <property type="entry name" value="Aromatic compound dioxygenase"/>
    <property type="match status" value="1"/>
</dbReference>
<name>A0A6A6J144_9PLEO</name>
<dbReference type="Proteomes" id="UP000800094">
    <property type="component" value="Unassembled WGS sequence"/>
</dbReference>
<keyword evidence="2" id="KW-0560">Oxidoreductase</keyword>
<dbReference type="GeneID" id="54584150"/>
<gene>
    <name evidence="2" type="ORF">BU26DRAFT_527989</name>
</gene>
<organism evidence="2 3">
    <name type="scientific">Trematosphaeria pertusa</name>
    <dbReference type="NCBI Taxonomy" id="390896"/>
    <lineage>
        <taxon>Eukaryota</taxon>
        <taxon>Fungi</taxon>
        <taxon>Dikarya</taxon>
        <taxon>Ascomycota</taxon>
        <taxon>Pezizomycotina</taxon>
        <taxon>Dothideomycetes</taxon>
        <taxon>Pleosporomycetidae</taxon>
        <taxon>Pleosporales</taxon>
        <taxon>Massarineae</taxon>
        <taxon>Trematosphaeriaceae</taxon>
        <taxon>Trematosphaeria</taxon>
    </lineage>
</organism>
<dbReference type="GO" id="GO:0008199">
    <property type="term" value="F:ferric iron binding"/>
    <property type="evidence" value="ECO:0007669"/>
    <property type="project" value="InterPro"/>
</dbReference>
<feature type="domain" description="Intradiol ring-cleavage dioxygenases" evidence="1">
    <location>
        <begin position="129"/>
        <end position="227"/>
    </location>
</feature>